<dbReference type="EMBL" id="QOUW02000007">
    <property type="protein sequence ID" value="RIW17920.1"/>
    <property type="molecule type" value="Genomic_DNA"/>
</dbReference>
<dbReference type="RefSeq" id="WP_114091684.1">
    <property type="nucleotide sequence ID" value="NZ_QOUW02000007.1"/>
</dbReference>
<organism evidence="1 2">
    <name type="scientific">Vibrio harveyi</name>
    <name type="common">Beneckea harveyi</name>
    <dbReference type="NCBI Taxonomy" id="669"/>
    <lineage>
        <taxon>Bacteria</taxon>
        <taxon>Pseudomonadati</taxon>
        <taxon>Pseudomonadota</taxon>
        <taxon>Gammaproteobacteria</taxon>
        <taxon>Vibrionales</taxon>
        <taxon>Vibrionaceae</taxon>
        <taxon>Vibrio</taxon>
    </lineage>
</organism>
<proteinExistence type="predicted"/>
<reference evidence="1 2" key="1">
    <citation type="submission" date="2018-08" db="EMBL/GenBank/DDBJ databases">
        <title>Vibrio harveyi strains pathogenic to white snook Centropomus viridis Lockington (1877) and potential probiotic bacteria.</title>
        <authorList>
            <person name="Soto-Rodriguez S."/>
            <person name="Gomez-Gil B."/>
            <person name="Lozano-Olvera R."/>
        </authorList>
    </citation>
    <scope>NUCLEOTIDE SEQUENCE [LARGE SCALE GENOMIC DNA]</scope>
    <source>
        <strain evidence="1 2">CAIM 1508</strain>
    </source>
</reference>
<evidence type="ECO:0000313" key="1">
    <source>
        <dbReference type="EMBL" id="RIW17920.1"/>
    </source>
</evidence>
<protein>
    <submittedName>
        <fullName evidence="1">Uncharacterized protein</fullName>
    </submittedName>
</protein>
<comment type="caution">
    <text evidence="1">The sequence shown here is derived from an EMBL/GenBank/DDBJ whole genome shotgun (WGS) entry which is preliminary data.</text>
</comment>
<sequence length="102" mass="11443">MKNLTLIGEQEAQLSYQSDLIMLHSDAISAQWSPNNIGLTVMKTSELVKLGFTTISRTGDSSVSRNYQSFHFVPENYDEIKAFFSALGFPERCFTEIPTTEA</sequence>
<dbReference type="AlphaFoldDB" id="A0A8B3DNM9"/>
<dbReference type="Proteomes" id="UP000253437">
    <property type="component" value="Unassembled WGS sequence"/>
</dbReference>
<evidence type="ECO:0000313" key="2">
    <source>
        <dbReference type="Proteomes" id="UP000253437"/>
    </source>
</evidence>
<accession>A0A8B3DNM9</accession>
<gene>
    <name evidence="1" type="ORF">DS957_003905</name>
</gene>
<name>A0A8B3DNM9_VIBHA</name>